<feature type="region of interest" description="Disordered" evidence="10">
    <location>
        <begin position="331"/>
        <end position="357"/>
    </location>
</feature>
<dbReference type="PANTHER" id="PTHR40980:SF4">
    <property type="entry name" value="TONB-DEPENDENT RECEPTOR-LIKE BETA-BARREL DOMAIN-CONTAINING PROTEIN"/>
    <property type="match status" value="1"/>
</dbReference>
<dbReference type="Pfam" id="PF07715">
    <property type="entry name" value="Plug"/>
    <property type="match status" value="1"/>
</dbReference>
<evidence type="ECO:0000313" key="13">
    <source>
        <dbReference type="EMBL" id="QJD66360.1"/>
    </source>
</evidence>
<feature type="domain" description="TonB-dependent receptor plug" evidence="12">
    <location>
        <begin position="86"/>
        <end position="191"/>
    </location>
</feature>
<feature type="compositionally biased region" description="Polar residues" evidence="10">
    <location>
        <begin position="340"/>
        <end position="357"/>
    </location>
</feature>
<dbReference type="InterPro" id="IPR037066">
    <property type="entry name" value="Plug_dom_sf"/>
</dbReference>
<keyword evidence="6 8" id="KW-0472">Membrane</keyword>
<evidence type="ECO:0000256" key="10">
    <source>
        <dbReference type="SAM" id="MobiDB-lite"/>
    </source>
</evidence>
<dbReference type="PANTHER" id="PTHR40980">
    <property type="entry name" value="PLUG DOMAIN-CONTAINING PROTEIN"/>
    <property type="match status" value="1"/>
</dbReference>
<dbReference type="InterPro" id="IPR039426">
    <property type="entry name" value="TonB-dep_rcpt-like"/>
</dbReference>
<dbReference type="InterPro" id="IPR036942">
    <property type="entry name" value="Beta-barrel_TonB_sf"/>
</dbReference>
<dbReference type="AlphaFoldDB" id="A0A7Z2ZGC0"/>
<evidence type="ECO:0000313" key="14">
    <source>
        <dbReference type="Proteomes" id="UP000503498"/>
    </source>
</evidence>
<evidence type="ECO:0000256" key="7">
    <source>
        <dbReference type="ARBA" id="ARBA00023237"/>
    </source>
</evidence>
<keyword evidence="5 9" id="KW-0798">TonB box</keyword>
<dbReference type="Gene3D" id="2.170.130.10">
    <property type="entry name" value="TonB-dependent receptor, plug domain"/>
    <property type="match status" value="1"/>
</dbReference>
<evidence type="ECO:0000256" key="1">
    <source>
        <dbReference type="ARBA" id="ARBA00004571"/>
    </source>
</evidence>
<keyword evidence="7 8" id="KW-0998">Cell outer membrane</keyword>
<evidence type="ECO:0000256" key="3">
    <source>
        <dbReference type="ARBA" id="ARBA00022452"/>
    </source>
</evidence>
<comment type="similarity">
    <text evidence="8 9">Belongs to the TonB-dependent receptor family.</text>
</comment>
<organism evidence="13 14">
    <name type="scientific">Xanthomonas campestris pv. badrii</name>
    <dbReference type="NCBI Taxonomy" id="149696"/>
    <lineage>
        <taxon>Bacteria</taxon>
        <taxon>Pseudomonadati</taxon>
        <taxon>Pseudomonadota</taxon>
        <taxon>Gammaproteobacteria</taxon>
        <taxon>Lysobacterales</taxon>
        <taxon>Lysobacteraceae</taxon>
        <taxon>Xanthomonas</taxon>
    </lineage>
</organism>
<protein>
    <submittedName>
        <fullName evidence="13">TonB-dependent receptor</fullName>
    </submittedName>
</protein>
<gene>
    <name evidence="13" type="ORF">HG421_00510</name>
</gene>
<dbReference type="Proteomes" id="UP000503498">
    <property type="component" value="Chromosome"/>
</dbReference>
<reference evidence="13 14" key="2">
    <citation type="submission" date="2020-04" db="EMBL/GenBank/DDBJ databases">
        <authorList>
            <person name="Fomenkov A."/>
            <person name="Anton B.P."/>
            <person name="Roberts R.J."/>
        </authorList>
    </citation>
    <scope>NUCLEOTIDE SEQUENCE [LARGE SCALE GENOMIC DNA]</scope>
    <source>
        <strain evidence="13 14">NEB122</strain>
    </source>
</reference>
<evidence type="ECO:0000256" key="8">
    <source>
        <dbReference type="PROSITE-ProRule" id="PRU01360"/>
    </source>
</evidence>
<evidence type="ECO:0000256" key="9">
    <source>
        <dbReference type="RuleBase" id="RU003357"/>
    </source>
</evidence>
<dbReference type="SUPFAM" id="SSF56935">
    <property type="entry name" value="Porins"/>
    <property type="match status" value="1"/>
</dbReference>
<dbReference type="PROSITE" id="PS52016">
    <property type="entry name" value="TONB_DEPENDENT_REC_3"/>
    <property type="match status" value="1"/>
</dbReference>
<dbReference type="GO" id="GO:0009279">
    <property type="term" value="C:cell outer membrane"/>
    <property type="evidence" value="ECO:0007669"/>
    <property type="project" value="UniProtKB-SubCell"/>
</dbReference>
<keyword evidence="2 8" id="KW-0813">Transport</keyword>
<evidence type="ECO:0000259" key="12">
    <source>
        <dbReference type="Pfam" id="PF07715"/>
    </source>
</evidence>
<evidence type="ECO:0000256" key="5">
    <source>
        <dbReference type="ARBA" id="ARBA00023077"/>
    </source>
</evidence>
<dbReference type="NCBIfam" id="TIGR01782">
    <property type="entry name" value="TonB-Xanth-Caul"/>
    <property type="match status" value="1"/>
</dbReference>
<keyword evidence="13" id="KW-0675">Receptor</keyword>
<dbReference type="EMBL" id="CP051651">
    <property type="protein sequence ID" value="QJD66360.1"/>
    <property type="molecule type" value="Genomic_DNA"/>
</dbReference>
<evidence type="ECO:0000256" key="6">
    <source>
        <dbReference type="ARBA" id="ARBA00023136"/>
    </source>
</evidence>
<keyword evidence="3 8" id="KW-1134">Transmembrane beta strand</keyword>
<dbReference type="InterPro" id="IPR012910">
    <property type="entry name" value="Plug_dom"/>
</dbReference>
<comment type="subcellular location">
    <subcellularLocation>
        <location evidence="1 8">Cell outer membrane</location>
        <topology evidence="1 8">Multi-pass membrane protein</topology>
    </subcellularLocation>
</comment>
<evidence type="ECO:0000256" key="2">
    <source>
        <dbReference type="ARBA" id="ARBA00022448"/>
    </source>
</evidence>
<dbReference type="InterPro" id="IPR010104">
    <property type="entry name" value="TonB_rcpt_bac"/>
</dbReference>
<accession>A0A7Z2ZGC0</accession>
<name>A0A7Z2ZGC0_XANCA</name>
<dbReference type="CDD" id="cd01347">
    <property type="entry name" value="ligand_gated_channel"/>
    <property type="match status" value="1"/>
</dbReference>
<sequence>MGPPDIADRAMRLLHASPPAHLSVPGPAGVPQPRTLSFALGMALLCWMHAPAQAAEAPADASAHTLDAVQVRTSFQSQNTRAIATKQAAPTIVDSVAADSIGQLPDFNVGDALRRVTGVSTVEYQGEPRYVTVRGLNGNYNSMLIDGFAFASNDIGSRQALMDVLPANFVDRIDVVKSLLPENDGGAIGGVTNLVTATGFARPDGLLTASAKGGANLMGSRYGGRTPVGEGELKWGRRFGRDGAFAFLGAASFWRREISVPQQENGGALNWYNADGTRAPVPYGGVGDAVPSERRWYNYDNTRERRGLTARVDWQPDGPLSGHVSGYAFRQREASDRDTQTAQVQTSARLTRSGPQSGTLDNLNQLVELGQLRWKRGLSGVNGELLAELPAQWRGALRASTSRATVDNPQTWDRFQQNRLAYGFDWSGDLAAFAPVNPVLADDPTRYANLNHQQERTTYAERVSDLQLELRRNMDEGSQGLGLAWGLRQVRTHMQTAFQRTTWSRLPYALDDVLGNPTCALGCNMPMLTIDPASADARWDAVAGQARGVVDTSAQNSGTYDVDEQVRAGFAQAQWRGERWRLAGGVRLEQTRFGSSGQQLSGTTWTPVSAQRTYRNWLPSLAGQVQTSANGTLRFGVSRSIGRPRLDQMALNGGVLTLSSTPPTLNQGNPDLQPRRSQNLDLGHDWTFDDGGSLLSIALFHKTIDNEIFRYGQLQDIDGQQVLVTQPRNTDRPVRMRGAELGAIKELGAWLPALAGLSVGANVTVLDVDYPVVLGDGTRTTLDVLPQQPRQLWNLTLNYARGPLRSTLAWNRTGELWDDRYPNYSNQQEFYRNRYQQPLDRIDLKLAWDVSPAVAVSLDVLNLAGQGYQYRIGRNQEYVQSAWKMAPTVMLGVNIKL</sequence>
<feature type="domain" description="TonB-dependent receptor-like beta-barrel" evidence="11">
    <location>
        <begin position="408"/>
        <end position="863"/>
    </location>
</feature>
<dbReference type="Pfam" id="PF00593">
    <property type="entry name" value="TonB_dep_Rec_b-barrel"/>
    <property type="match status" value="1"/>
</dbReference>
<proteinExistence type="inferred from homology"/>
<dbReference type="Gene3D" id="2.40.170.20">
    <property type="entry name" value="TonB-dependent receptor, beta-barrel domain"/>
    <property type="match status" value="1"/>
</dbReference>
<evidence type="ECO:0000256" key="4">
    <source>
        <dbReference type="ARBA" id="ARBA00022692"/>
    </source>
</evidence>
<evidence type="ECO:0000259" key="11">
    <source>
        <dbReference type="Pfam" id="PF00593"/>
    </source>
</evidence>
<reference evidence="13 14" key="1">
    <citation type="submission" date="2020-04" db="EMBL/GenBank/DDBJ databases">
        <title>Genome-Wide Identification of 5-Methylcytosine Sites in Bacterial Genomes By High-Throughput Sequencing of MspJI Restriction Fragments.</title>
        <authorList>
            <person name="Wu V."/>
        </authorList>
    </citation>
    <scope>NUCLEOTIDE SEQUENCE [LARGE SCALE GENOMIC DNA]</scope>
    <source>
        <strain evidence="13 14">NEB122</strain>
    </source>
</reference>
<dbReference type="InterPro" id="IPR000531">
    <property type="entry name" value="Beta-barrel_TonB"/>
</dbReference>
<keyword evidence="4 8" id="KW-0812">Transmembrane</keyword>